<evidence type="ECO:0000313" key="6">
    <source>
        <dbReference type="EMBL" id="GFG38093.1"/>
    </source>
</evidence>
<dbReference type="AlphaFoldDB" id="A0A6L2PZN0"/>
<dbReference type="InterPro" id="IPR036188">
    <property type="entry name" value="FAD/NAD-bd_sf"/>
</dbReference>
<dbReference type="EMBL" id="BLKM01012978">
    <property type="protein sequence ID" value="GFG38093.1"/>
    <property type="molecule type" value="Genomic_DNA"/>
</dbReference>
<reference evidence="7" key="1">
    <citation type="submission" date="2020-01" db="EMBL/GenBank/DDBJ databases">
        <title>Draft genome sequence of the Termite Coptotermes fromosanus.</title>
        <authorList>
            <person name="Itakura S."/>
            <person name="Yosikawa Y."/>
            <person name="Umezawa K."/>
        </authorList>
    </citation>
    <scope>NUCLEOTIDE SEQUENCE [LARGE SCALE GENOMIC DNA]</scope>
</reference>
<proteinExistence type="inferred from homology"/>
<dbReference type="InterPro" id="IPR000172">
    <property type="entry name" value="GMC_OxRdtase_N"/>
</dbReference>
<dbReference type="PANTHER" id="PTHR11552:SF217">
    <property type="entry name" value="GLUCOSE DEHYDROGENASE [FAD, QUINONE]"/>
    <property type="match status" value="1"/>
</dbReference>
<dbReference type="PROSITE" id="PS00624">
    <property type="entry name" value="GMC_OXRED_2"/>
    <property type="match status" value="1"/>
</dbReference>
<dbReference type="OrthoDB" id="269227at2759"/>
<dbReference type="Gene3D" id="3.50.50.60">
    <property type="entry name" value="FAD/NAD(P)-binding domain"/>
    <property type="match status" value="1"/>
</dbReference>
<dbReference type="InterPro" id="IPR007867">
    <property type="entry name" value="GMC_OxRtase_C"/>
</dbReference>
<feature type="compositionally biased region" description="Polar residues" evidence="3">
    <location>
        <begin position="750"/>
        <end position="765"/>
    </location>
</feature>
<feature type="non-terminal residue" evidence="6">
    <location>
        <position position="1"/>
    </location>
</feature>
<evidence type="ECO:0000259" key="5">
    <source>
        <dbReference type="PROSITE" id="PS00624"/>
    </source>
</evidence>
<dbReference type="PROSITE" id="PS00623">
    <property type="entry name" value="GMC_OXRED_1"/>
    <property type="match status" value="1"/>
</dbReference>
<dbReference type="Pfam" id="PF05199">
    <property type="entry name" value="GMC_oxred_C"/>
    <property type="match status" value="1"/>
</dbReference>
<dbReference type="GO" id="GO:0050660">
    <property type="term" value="F:flavin adenine dinucleotide binding"/>
    <property type="evidence" value="ECO:0007669"/>
    <property type="project" value="InterPro"/>
</dbReference>
<gene>
    <name evidence="6" type="ORF">Cfor_10929</name>
</gene>
<protein>
    <recommendedName>
        <fullName evidence="4 5">Glucose-methanol-choline oxidoreductase N-terminal domain-containing protein</fullName>
    </recommendedName>
</protein>
<dbReference type="SUPFAM" id="SSF51905">
    <property type="entry name" value="FAD/NAD(P)-binding domain"/>
    <property type="match status" value="1"/>
</dbReference>
<evidence type="ECO:0000259" key="4">
    <source>
        <dbReference type="PROSITE" id="PS00623"/>
    </source>
</evidence>
<dbReference type="PANTHER" id="PTHR11552">
    <property type="entry name" value="GLUCOSE-METHANOL-CHOLINE GMC OXIDOREDUCTASE"/>
    <property type="match status" value="1"/>
</dbReference>
<name>A0A6L2PZN0_COPFO</name>
<accession>A0A6L2PZN0</accession>
<feature type="domain" description="Glucose-methanol-choline oxidoreductase N-terminal" evidence="4">
    <location>
        <begin position="137"/>
        <end position="160"/>
    </location>
</feature>
<dbReference type="Pfam" id="PF00732">
    <property type="entry name" value="GMC_oxred_N"/>
    <property type="match status" value="1"/>
</dbReference>
<evidence type="ECO:0000313" key="7">
    <source>
        <dbReference type="Proteomes" id="UP000502823"/>
    </source>
</evidence>
<keyword evidence="7" id="KW-1185">Reference proteome</keyword>
<evidence type="ECO:0000256" key="2">
    <source>
        <dbReference type="RuleBase" id="RU003968"/>
    </source>
</evidence>
<feature type="domain" description="Glucose-methanol-choline oxidoreductase N-terminal" evidence="5">
    <location>
        <begin position="314"/>
        <end position="328"/>
    </location>
</feature>
<feature type="region of interest" description="Disordered" evidence="3">
    <location>
        <begin position="750"/>
        <end position="777"/>
    </location>
</feature>
<dbReference type="InParanoid" id="A0A6L2PZN0"/>
<comment type="caution">
    <text evidence="6">The sequence shown here is derived from an EMBL/GenBank/DDBJ whole genome shotgun (WGS) entry which is preliminary data.</text>
</comment>
<dbReference type="InterPro" id="IPR012132">
    <property type="entry name" value="GMC_OxRdtase"/>
</dbReference>
<comment type="similarity">
    <text evidence="1 2">Belongs to the GMC oxidoreductase family.</text>
</comment>
<dbReference type="SUPFAM" id="SSF54373">
    <property type="entry name" value="FAD-linked reductases, C-terminal domain"/>
    <property type="match status" value="1"/>
</dbReference>
<feature type="non-terminal residue" evidence="6">
    <location>
        <position position="819"/>
    </location>
</feature>
<sequence length="819" mass="89701">AGCNCTAPYIGPPLTETCGAGAFVIFMGMLDTLLRKQCDLADPCGRVMGRDRIDVTGYDFIVVGGGSGGAVVASRLSEVPDWKVLLLEAGGDEPPGSQVPSMVINYQGSELDWNYKTEPEPVACLGNHEQRCDWVRGKVLGGSSVMNGMMYIRGHERDYNNWAQAGNAGWSYRDVLPYFIKSEDNLQVNEMDRGFHGVGGPLTVTQFPHRPRLAEAILEAGKELGYPSNVDLNGRSHTGFVIAQTTSRKGSRVSSARAFLRPVKNRRNLHIILNATVTKVLINPTTKAAEGVEFIRNGSKQSARASKEVILSAGAINSPQLLLLSGIGPREDLAKLRIPVVHDLRGVGQNLHNHVAVFINFFLNDNATADLDWLAITDYVVNRTGPLSSTGLSQITAKLNSKYADPSGDHPDVQLFFGGYLANCAKTGAVGEPEDPENPSKKRQISISPVVLHPKSRGYVTLKSSNPLDPPLMYANYLSDPADMATLLDAINFTLRLGNTRVLKEGFGFELDKTPIPSCVQKHRFGTEGYWECYARTATGPENHQAGSCRMGPSSDPVAVVDPELKVYGVKNLRVMDASIMPMVVSGNTNAPVIMIAEKGSDLIKKRWLPNNINSRFGFGNGNKDANNITSGTIQNNPTYSGRHKNGVYPNWANHVHGNYGVNERPLSPGYGENQGYFNRSGYHSHQGFMGPGTYDLNFGHTDYHRHGGYNNEAHSNTDYYSTSVHGGVRYPSSGTSGYNIRPYRELHSNEGQYQSSDPCRNQSEGPYHKNNCSSKSNGGNVHDFVYNATPSHLKNNGSRLNGHQQNYWIHNKQTPEHF</sequence>
<dbReference type="GO" id="GO:0016614">
    <property type="term" value="F:oxidoreductase activity, acting on CH-OH group of donors"/>
    <property type="evidence" value="ECO:0007669"/>
    <property type="project" value="InterPro"/>
</dbReference>
<evidence type="ECO:0000256" key="3">
    <source>
        <dbReference type="SAM" id="MobiDB-lite"/>
    </source>
</evidence>
<evidence type="ECO:0000256" key="1">
    <source>
        <dbReference type="ARBA" id="ARBA00010790"/>
    </source>
</evidence>
<keyword evidence="2" id="KW-0285">Flavoprotein</keyword>
<keyword evidence="2" id="KW-0274">FAD</keyword>
<dbReference type="Gene3D" id="3.30.560.10">
    <property type="entry name" value="Glucose Oxidase, domain 3"/>
    <property type="match status" value="1"/>
</dbReference>
<dbReference type="Proteomes" id="UP000502823">
    <property type="component" value="Unassembled WGS sequence"/>
</dbReference>
<organism evidence="6 7">
    <name type="scientific">Coptotermes formosanus</name>
    <name type="common">Formosan subterranean termite</name>
    <dbReference type="NCBI Taxonomy" id="36987"/>
    <lineage>
        <taxon>Eukaryota</taxon>
        <taxon>Metazoa</taxon>
        <taxon>Ecdysozoa</taxon>
        <taxon>Arthropoda</taxon>
        <taxon>Hexapoda</taxon>
        <taxon>Insecta</taxon>
        <taxon>Pterygota</taxon>
        <taxon>Neoptera</taxon>
        <taxon>Polyneoptera</taxon>
        <taxon>Dictyoptera</taxon>
        <taxon>Blattodea</taxon>
        <taxon>Blattoidea</taxon>
        <taxon>Termitoidae</taxon>
        <taxon>Rhinotermitidae</taxon>
        <taxon>Coptotermes</taxon>
    </lineage>
</organism>